<dbReference type="EMBL" id="JAOPEN010000003">
    <property type="protein sequence ID" value="KAJ4860677.1"/>
    <property type="molecule type" value="Genomic_DNA"/>
</dbReference>
<protein>
    <recommendedName>
        <fullName evidence="1">F-box domain-containing protein</fullName>
    </recommendedName>
</protein>
<organism evidence="2 3">
    <name type="scientific">Trichoderma breve</name>
    <dbReference type="NCBI Taxonomy" id="2034170"/>
    <lineage>
        <taxon>Eukaryota</taxon>
        <taxon>Fungi</taxon>
        <taxon>Dikarya</taxon>
        <taxon>Ascomycota</taxon>
        <taxon>Pezizomycotina</taxon>
        <taxon>Sordariomycetes</taxon>
        <taxon>Hypocreomycetidae</taxon>
        <taxon>Hypocreales</taxon>
        <taxon>Hypocreaceae</taxon>
        <taxon>Trichoderma</taxon>
    </lineage>
</organism>
<gene>
    <name evidence="2" type="ORF">T069G_05665</name>
</gene>
<dbReference type="SUPFAM" id="SSF81383">
    <property type="entry name" value="F-box domain"/>
    <property type="match status" value="1"/>
</dbReference>
<evidence type="ECO:0000259" key="1">
    <source>
        <dbReference type="Pfam" id="PF12937"/>
    </source>
</evidence>
<proteinExistence type="predicted"/>
<accession>A0A9W9E8Q8</accession>
<evidence type="ECO:0000313" key="3">
    <source>
        <dbReference type="Proteomes" id="UP001140511"/>
    </source>
</evidence>
<dbReference type="Pfam" id="PF12937">
    <property type="entry name" value="F-box-like"/>
    <property type="match status" value="1"/>
</dbReference>
<keyword evidence="3" id="KW-1185">Reference proteome</keyword>
<dbReference type="GeneID" id="80867563"/>
<feature type="domain" description="F-box" evidence="1">
    <location>
        <begin position="57"/>
        <end position="87"/>
    </location>
</feature>
<name>A0A9W9E8Q8_9HYPO</name>
<dbReference type="InterPro" id="IPR001810">
    <property type="entry name" value="F-box_dom"/>
</dbReference>
<reference evidence="2" key="1">
    <citation type="submission" date="2022-09" db="EMBL/GenBank/DDBJ databases">
        <title>Chromosome-level assembly of Trichoderma breve T069, a fungus used in development of biopesticide product.</title>
        <authorList>
            <person name="Lin R."/>
            <person name="Liu T."/>
        </authorList>
    </citation>
    <scope>NUCLEOTIDE SEQUENCE</scope>
    <source>
        <strain evidence="2">T069</strain>
    </source>
</reference>
<sequence>MRDPDYVRLDPPLIPGLRRKERPNNWPEKTDIVWKKFVAPQDVLDKPSTVTVSQAGILNLPPELVLQIFSHASRESSICLALTCKSLLVASTLANLQRPTLPPESRIPFSEYEGAIFHPGHRHPGHLSRRALNSAKIAFAIGRQNLAGGQARAHHVPER</sequence>
<dbReference type="AlphaFoldDB" id="A0A9W9E8Q8"/>
<dbReference type="InterPro" id="IPR036047">
    <property type="entry name" value="F-box-like_dom_sf"/>
</dbReference>
<evidence type="ECO:0000313" key="2">
    <source>
        <dbReference type="EMBL" id="KAJ4860677.1"/>
    </source>
</evidence>
<comment type="caution">
    <text evidence="2">The sequence shown here is derived from an EMBL/GenBank/DDBJ whole genome shotgun (WGS) entry which is preliminary data.</text>
</comment>
<dbReference type="RefSeq" id="XP_056029733.1">
    <property type="nucleotide sequence ID" value="XM_056172875.1"/>
</dbReference>
<dbReference type="CDD" id="cd09917">
    <property type="entry name" value="F-box_SF"/>
    <property type="match status" value="1"/>
</dbReference>
<dbReference type="Proteomes" id="UP001140511">
    <property type="component" value="Unassembled WGS sequence"/>
</dbReference>